<dbReference type="PANTHER" id="PTHR43370">
    <property type="entry name" value="SUGAR ABC TRANSPORTER INTEGRAL MEMBRANE PROTEIN-RELATED"/>
    <property type="match status" value="1"/>
</dbReference>
<evidence type="ECO:0000256" key="1">
    <source>
        <dbReference type="ARBA" id="ARBA00004651"/>
    </source>
</evidence>
<dbReference type="AlphaFoldDB" id="A0A1V0GSM0"/>
<accession>A0A1V0GSM0</accession>
<sequence>MTDTIIFVLAGAFATATPLLLAAIGEAVAEKTGVMNLSVEGMMAFAAAVAFAVTYQTGNIVLGFGLAVGASVSLSLVFSILVLGFSANQIVSGLAVGILGLGLSSLAGRSFENLTMMAPANLSLPVLSDLPLVGPILFRQSAITYFAFAVAFLTWWFLARTRHGRITKVVGEDPAIAHNLGFAVIRIRLFAIIFGAVMSGLGGAYASTILTPGWSDGLIAGRGWIAVALVVFGTWRPLRIAFGAYLFGALLLGDLAVQATGFSVPAQIMTSLPYVMTIVVLAAVSRNALLIRLNAPVSLGQNFRPSK</sequence>
<dbReference type="STRING" id="147645.A6J80_10975"/>
<feature type="transmembrane region" description="Helical" evidence="6">
    <location>
        <begin position="189"/>
        <end position="211"/>
    </location>
</feature>
<proteinExistence type="predicted"/>
<feature type="transmembrane region" description="Helical" evidence="6">
    <location>
        <begin position="136"/>
        <end position="158"/>
    </location>
</feature>
<gene>
    <name evidence="7" type="ORF">A6J80_10975</name>
</gene>
<dbReference type="PANTHER" id="PTHR43370:SF2">
    <property type="entry name" value="ABC TRANSPORTER PERMEASE PROTEIN"/>
    <property type="match status" value="1"/>
</dbReference>
<feature type="transmembrane region" description="Helical" evidence="6">
    <location>
        <begin position="242"/>
        <end position="260"/>
    </location>
</feature>
<evidence type="ECO:0000256" key="6">
    <source>
        <dbReference type="SAM" id="Phobius"/>
    </source>
</evidence>
<dbReference type="GO" id="GO:0005886">
    <property type="term" value="C:plasma membrane"/>
    <property type="evidence" value="ECO:0007669"/>
    <property type="project" value="UniProtKB-SubCell"/>
</dbReference>
<dbReference type="Pfam" id="PF02653">
    <property type="entry name" value="BPD_transp_2"/>
    <property type="match status" value="1"/>
</dbReference>
<dbReference type="KEGG" id="pye:A6J80_10975"/>
<evidence type="ECO:0000256" key="2">
    <source>
        <dbReference type="ARBA" id="ARBA00022475"/>
    </source>
</evidence>
<dbReference type="CDD" id="cd06580">
    <property type="entry name" value="TM_PBP1_transp_TpRbsC_like"/>
    <property type="match status" value="1"/>
</dbReference>
<organism evidence="7 8">
    <name type="scientific">Paracoccus yeei</name>
    <dbReference type="NCBI Taxonomy" id="147645"/>
    <lineage>
        <taxon>Bacteria</taxon>
        <taxon>Pseudomonadati</taxon>
        <taxon>Pseudomonadota</taxon>
        <taxon>Alphaproteobacteria</taxon>
        <taxon>Rhodobacterales</taxon>
        <taxon>Paracoccaceae</taxon>
        <taxon>Paracoccus</taxon>
    </lineage>
</organism>
<feature type="transmembrane region" description="Helical" evidence="6">
    <location>
        <begin position="217"/>
        <end position="235"/>
    </location>
</feature>
<comment type="subcellular location">
    <subcellularLocation>
        <location evidence="1">Cell membrane</location>
        <topology evidence="1">Multi-pass membrane protein</topology>
    </subcellularLocation>
</comment>
<feature type="transmembrane region" description="Helical" evidence="6">
    <location>
        <begin position="37"/>
        <end position="55"/>
    </location>
</feature>
<dbReference type="Proteomes" id="UP000191257">
    <property type="component" value="Chromosome"/>
</dbReference>
<keyword evidence="5 6" id="KW-0472">Membrane</keyword>
<evidence type="ECO:0000313" key="7">
    <source>
        <dbReference type="EMBL" id="ARC36833.1"/>
    </source>
</evidence>
<evidence type="ECO:0000256" key="4">
    <source>
        <dbReference type="ARBA" id="ARBA00022989"/>
    </source>
</evidence>
<evidence type="ECO:0000256" key="3">
    <source>
        <dbReference type="ARBA" id="ARBA00022692"/>
    </source>
</evidence>
<feature type="transmembrane region" description="Helical" evidence="6">
    <location>
        <begin position="6"/>
        <end position="25"/>
    </location>
</feature>
<dbReference type="InterPro" id="IPR001851">
    <property type="entry name" value="ABC_transp_permease"/>
</dbReference>
<feature type="transmembrane region" description="Helical" evidence="6">
    <location>
        <begin position="90"/>
        <end position="107"/>
    </location>
</feature>
<evidence type="ECO:0000256" key="5">
    <source>
        <dbReference type="ARBA" id="ARBA00023136"/>
    </source>
</evidence>
<dbReference type="EMBL" id="CP020442">
    <property type="protein sequence ID" value="ARC36833.1"/>
    <property type="molecule type" value="Genomic_DNA"/>
</dbReference>
<name>A0A1V0GSM0_9RHOB</name>
<reference evidence="7" key="1">
    <citation type="submission" date="2017-12" db="EMBL/GenBank/DDBJ databases">
        <title>FDA dAtabase for Regulatory Grade micrObial Sequences (FDA-ARGOS): Supporting development and validation of Infectious Disease Dx tests.</title>
        <authorList>
            <person name="Campos J."/>
            <person name="Goldberg B."/>
            <person name="Tallon L."/>
            <person name="Sadzewicz L."/>
            <person name="Sengamalay N."/>
            <person name="Ott S."/>
            <person name="Godinez A."/>
            <person name="Nagaraj S."/>
            <person name="Vyas G."/>
            <person name="Aluvathingal J."/>
            <person name="Nadendla S."/>
            <person name="Geyer C."/>
            <person name="Nandy P."/>
            <person name="Hobson J."/>
            <person name="Sichtig H."/>
        </authorList>
    </citation>
    <scope>NUCLEOTIDE SEQUENCE</scope>
    <source>
        <strain evidence="7">FDAARGOS_252</strain>
    </source>
</reference>
<protein>
    <submittedName>
        <fullName evidence="7">ABC transporter permease</fullName>
    </submittedName>
</protein>
<keyword evidence="2" id="KW-1003">Cell membrane</keyword>
<evidence type="ECO:0000313" key="8">
    <source>
        <dbReference type="Proteomes" id="UP000191257"/>
    </source>
</evidence>
<feature type="transmembrane region" description="Helical" evidence="6">
    <location>
        <begin position="266"/>
        <end position="284"/>
    </location>
</feature>
<keyword evidence="3 6" id="KW-0812">Transmembrane</keyword>
<dbReference type="RefSeq" id="WP_080621512.1">
    <property type="nucleotide sequence ID" value="NZ_CAWMZI010000001.1"/>
</dbReference>
<keyword evidence="8" id="KW-1185">Reference proteome</keyword>
<dbReference type="GO" id="GO:0022857">
    <property type="term" value="F:transmembrane transporter activity"/>
    <property type="evidence" value="ECO:0007669"/>
    <property type="project" value="InterPro"/>
</dbReference>
<keyword evidence="4 6" id="KW-1133">Transmembrane helix</keyword>
<feature type="transmembrane region" description="Helical" evidence="6">
    <location>
        <begin position="61"/>
        <end position="83"/>
    </location>
</feature>